<evidence type="ECO:0000313" key="3">
    <source>
        <dbReference type="Proteomes" id="UP000229421"/>
    </source>
</evidence>
<proteinExistence type="predicted"/>
<dbReference type="Gene3D" id="3.30.420.10">
    <property type="entry name" value="Ribonuclease H-like superfamily/Ribonuclease H"/>
    <property type="match status" value="1"/>
</dbReference>
<dbReference type="GO" id="GO:0003676">
    <property type="term" value="F:nucleic acid binding"/>
    <property type="evidence" value="ECO:0007669"/>
    <property type="project" value="InterPro"/>
</dbReference>
<evidence type="ECO:0000313" key="2">
    <source>
        <dbReference type="EMBL" id="PJB51182.1"/>
    </source>
</evidence>
<dbReference type="Proteomes" id="UP000229421">
    <property type="component" value="Unassembled WGS sequence"/>
</dbReference>
<organism evidence="2 3">
    <name type="scientific">Candidatus Berkelbacteria bacterium CG_4_9_14_3_um_filter_39_23</name>
    <dbReference type="NCBI Taxonomy" id="1974508"/>
    <lineage>
        <taxon>Bacteria</taxon>
        <taxon>Candidatus Berkelbacteria</taxon>
    </lineage>
</organism>
<evidence type="ECO:0000259" key="1">
    <source>
        <dbReference type="PROSITE" id="PS50994"/>
    </source>
</evidence>
<name>A0A2M8C4Y6_9BACT</name>
<dbReference type="SUPFAM" id="SSF53098">
    <property type="entry name" value="Ribonuclease H-like"/>
    <property type="match status" value="1"/>
</dbReference>
<dbReference type="InterPro" id="IPR001584">
    <property type="entry name" value="Integrase_cat-core"/>
</dbReference>
<protein>
    <recommendedName>
        <fullName evidence="1">Integrase catalytic domain-containing protein</fullName>
    </recommendedName>
</protein>
<sequence>MQSTKQYLEELQKEYLVATKLQKGLLLNEAEKRTGRNRKYLIIRLSAKTNWHKARKKTVRSSQYGSDLVFPLVKLWDIFDHPCGQRLKPLIKTELIKLCHWDEIDISGQQTEQLIQMSAKTIDTLLAHEKEVRHLKQHYSQTKNPLLYQKIPTKLSHEWDRELLGQIQIDGVEHCGQTTAGDYAHTISHTDISSHWWEGQAVMGKGKVRTLGAIKQAQARFPFNWIEIHPDNGTSFINYFIYDYANLTGLEFSRSRAYRKNDNCFVEQKNSQNVRKVFGHVRYDTQREVDILNSLYQNELRLYKNFFQPVMRLETKIRDKGRIYRKYQEAQTPYHWLMVSKETPARVKHQLERIYQNLNPAELKRSIDNKLKLLTKVYQSKHLPSKQKQLLENTVSVRFSNYPIGRFGLGSLVT</sequence>
<dbReference type="GO" id="GO:0015074">
    <property type="term" value="P:DNA integration"/>
    <property type="evidence" value="ECO:0007669"/>
    <property type="project" value="InterPro"/>
</dbReference>
<comment type="caution">
    <text evidence="2">The sequence shown here is derived from an EMBL/GenBank/DDBJ whole genome shotgun (WGS) entry which is preliminary data.</text>
</comment>
<dbReference type="PROSITE" id="PS50994">
    <property type="entry name" value="INTEGRASE"/>
    <property type="match status" value="1"/>
</dbReference>
<reference evidence="3" key="1">
    <citation type="submission" date="2017-09" db="EMBL/GenBank/DDBJ databases">
        <title>Depth-based differentiation of microbial function through sediment-hosted aquifers and enrichment of novel symbionts in the deep terrestrial subsurface.</title>
        <authorList>
            <person name="Probst A.J."/>
            <person name="Ladd B."/>
            <person name="Jarett J.K."/>
            <person name="Geller-Mcgrath D.E."/>
            <person name="Sieber C.M.K."/>
            <person name="Emerson J.B."/>
            <person name="Anantharaman K."/>
            <person name="Thomas B.C."/>
            <person name="Malmstrom R."/>
            <person name="Stieglmeier M."/>
            <person name="Klingl A."/>
            <person name="Woyke T."/>
            <person name="Ryan C.M."/>
            <person name="Banfield J.F."/>
        </authorList>
    </citation>
    <scope>NUCLEOTIDE SEQUENCE [LARGE SCALE GENOMIC DNA]</scope>
</reference>
<gene>
    <name evidence="2" type="ORF">CO101_02750</name>
</gene>
<feature type="domain" description="Integrase catalytic" evidence="1">
    <location>
        <begin position="148"/>
        <end position="341"/>
    </location>
</feature>
<dbReference type="EMBL" id="PFTZ01000079">
    <property type="protein sequence ID" value="PJB51182.1"/>
    <property type="molecule type" value="Genomic_DNA"/>
</dbReference>
<dbReference type="InterPro" id="IPR036397">
    <property type="entry name" value="RNaseH_sf"/>
</dbReference>
<dbReference type="AlphaFoldDB" id="A0A2M8C4Y6"/>
<accession>A0A2M8C4Y6</accession>
<dbReference type="InterPro" id="IPR012337">
    <property type="entry name" value="RNaseH-like_sf"/>
</dbReference>